<organism evidence="1">
    <name type="scientific">marine metagenome</name>
    <dbReference type="NCBI Taxonomy" id="408172"/>
    <lineage>
        <taxon>unclassified sequences</taxon>
        <taxon>metagenomes</taxon>
        <taxon>ecological metagenomes</taxon>
    </lineage>
</organism>
<dbReference type="EMBL" id="UINC01155127">
    <property type="protein sequence ID" value="SVD50801.1"/>
    <property type="molecule type" value="Genomic_DNA"/>
</dbReference>
<sequence>MASPYLTKQPVYLEDPSGRFDNILPYAEERLDKFNDYEGPQGRYT</sequence>
<gene>
    <name evidence="1" type="ORF">METZ01_LOCUS403655</name>
</gene>
<feature type="non-terminal residue" evidence="1">
    <location>
        <position position="45"/>
    </location>
</feature>
<dbReference type="AlphaFoldDB" id="A0A382VY30"/>
<reference evidence="1" key="1">
    <citation type="submission" date="2018-05" db="EMBL/GenBank/DDBJ databases">
        <authorList>
            <person name="Lanie J.A."/>
            <person name="Ng W.-L."/>
            <person name="Kazmierczak K.M."/>
            <person name="Andrzejewski T.M."/>
            <person name="Davidsen T.M."/>
            <person name="Wayne K.J."/>
            <person name="Tettelin H."/>
            <person name="Glass J.I."/>
            <person name="Rusch D."/>
            <person name="Podicherti R."/>
            <person name="Tsui H.-C.T."/>
            <person name="Winkler M.E."/>
        </authorList>
    </citation>
    <scope>NUCLEOTIDE SEQUENCE</scope>
</reference>
<proteinExistence type="predicted"/>
<accession>A0A382VY30</accession>
<protein>
    <submittedName>
        <fullName evidence="1">Uncharacterized protein</fullName>
    </submittedName>
</protein>
<evidence type="ECO:0000313" key="1">
    <source>
        <dbReference type="EMBL" id="SVD50801.1"/>
    </source>
</evidence>
<name>A0A382VY30_9ZZZZ</name>